<dbReference type="AlphaFoldDB" id="A0A164Q107"/>
<evidence type="ECO:0000313" key="2">
    <source>
        <dbReference type="EMBL" id="KZS07332.1"/>
    </source>
</evidence>
<dbReference type="EMBL" id="LRGB01002488">
    <property type="protein sequence ID" value="KZS07332.1"/>
    <property type="molecule type" value="Genomic_DNA"/>
</dbReference>
<accession>A0A164Q107</accession>
<name>A0A164Q107_9CRUS</name>
<comment type="caution">
    <text evidence="2">The sequence shown here is derived from an EMBL/GenBank/DDBJ whole genome shotgun (WGS) entry which is preliminary data.</text>
</comment>
<keyword evidence="3" id="KW-1185">Reference proteome</keyword>
<sequence length="46" mass="5518">MAEETEWGIDGNDRNEYKSRSMSRLPHLLRPLKRFWGKKQAQTLRS</sequence>
<evidence type="ECO:0000256" key="1">
    <source>
        <dbReference type="SAM" id="MobiDB-lite"/>
    </source>
</evidence>
<feature type="region of interest" description="Disordered" evidence="1">
    <location>
        <begin position="1"/>
        <end position="23"/>
    </location>
</feature>
<proteinExistence type="predicted"/>
<evidence type="ECO:0000313" key="3">
    <source>
        <dbReference type="Proteomes" id="UP000076858"/>
    </source>
</evidence>
<dbReference type="Proteomes" id="UP000076858">
    <property type="component" value="Unassembled WGS sequence"/>
</dbReference>
<protein>
    <submittedName>
        <fullName evidence="2">Uncharacterized protein</fullName>
    </submittedName>
</protein>
<organism evidence="2 3">
    <name type="scientific">Daphnia magna</name>
    <dbReference type="NCBI Taxonomy" id="35525"/>
    <lineage>
        <taxon>Eukaryota</taxon>
        <taxon>Metazoa</taxon>
        <taxon>Ecdysozoa</taxon>
        <taxon>Arthropoda</taxon>
        <taxon>Crustacea</taxon>
        <taxon>Branchiopoda</taxon>
        <taxon>Diplostraca</taxon>
        <taxon>Cladocera</taxon>
        <taxon>Anomopoda</taxon>
        <taxon>Daphniidae</taxon>
        <taxon>Daphnia</taxon>
    </lineage>
</organism>
<gene>
    <name evidence="2" type="ORF">APZ42_028976</name>
</gene>
<reference evidence="2 3" key="1">
    <citation type="submission" date="2016-03" db="EMBL/GenBank/DDBJ databases">
        <title>EvidentialGene: Evidence-directed Construction of Genes on Genomes.</title>
        <authorList>
            <person name="Gilbert D.G."/>
            <person name="Choi J.-H."/>
            <person name="Mockaitis K."/>
            <person name="Colbourne J."/>
            <person name="Pfrender M."/>
        </authorList>
    </citation>
    <scope>NUCLEOTIDE SEQUENCE [LARGE SCALE GENOMIC DNA]</scope>
    <source>
        <strain evidence="2 3">Xinb3</strain>
        <tissue evidence="2">Complete organism</tissue>
    </source>
</reference>